<comment type="similarity">
    <text evidence="3">Belongs to the GRAS family.</text>
</comment>
<dbReference type="InterPro" id="IPR005202">
    <property type="entry name" value="TF_GRAS"/>
</dbReference>
<dbReference type="AlphaFoldDB" id="A0A835R0H0"/>
<comment type="caution">
    <text evidence="4">The sequence shown here is derived from an EMBL/GenBank/DDBJ whole genome shotgun (WGS) entry which is preliminary data.</text>
</comment>
<keyword evidence="5" id="KW-1185">Reference proteome</keyword>
<gene>
    <name evidence="4" type="ORF">HPP92_011384</name>
</gene>
<keyword evidence="1" id="KW-0805">Transcription regulation</keyword>
<dbReference type="PANTHER" id="PTHR31636">
    <property type="entry name" value="OSJNBA0084A10.13 PROTEIN-RELATED"/>
    <property type="match status" value="1"/>
</dbReference>
<reference evidence="4 5" key="1">
    <citation type="journal article" date="2020" name="Nat. Food">
        <title>A phased Vanilla planifolia genome enables genetic improvement of flavour and production.</title>
        <authorList>
            <person name="Hasing T."/>
            <person name="Tang H."/>
            <person name="Brym M."/>
            <person name="Khazi F."/>
            <person name="Huang T."/>
            <person name="Chambers A.H."/>
        </authorList>
    </citation>
    <scope>NUCLEOTIDE SEQUENCE [LARGE SCALE GENOMIC DNA]</scope>
    <source>
        <tissue evidence="4">Leaf</tissue>
    </source>
</reference>
<feature type="short sequence motif" description="VHIID" evidence="3">
    <location>
        <begin position="98"/>
        <end position="102"/>
    </location>
</feature>
<dbReference type="Pfam" id="PF03514">
    <property type="entry name" value="GRAS"/>
    <property type="match status" value="1"/>
</dbReference>
<organism evidence="4 5">
    <name type="scientific">Vanilla planifolia</name>
    <name type="common">Vanilla</name>
    <dbReference type="NCBI Taxonomy" id="51239"/>
    <lineage>
        <taxon>Eukaryota</taxon>
        <taxon>Viridiplantae</taxon>
        <taxon>Streptophyta</taxon>
        <taxon>Embryophyta</taxon>
        <taxon>Tracheophyta</taxon>
        <taxon>Spermatophyta</taxon>
        <taxon>Magnoliopsida</taxon>
        <taxon>Liliopsida</taxon>
        <taxon>Asparagales</taxon>
        <taxon>Orchidaceae</taxon>
        <taxon>Vanilloideae</taxon>
        <taxon>Vanilleae</taxon>
        <taxon>Vanilla</taxon>
    </lineage>
</organism>
<dbReference type="Proteomes" id="UP000636800">
    <property type="component" value="Chromosome 5"/>
</dbReference>
<evidence type="ECO:0000256" key="1">
    <source>
        <dbReference type="ARBA" id="ARBA00023015"/>
    </source>
</evidence>
<dbReference type="PROSITE" id="PS50985">
    <property type="entry name" value="GRAS"/>
    <property type="match status" value="1"/>
</dbReference>
<accession>A0A835R0H0</accession>
<feature type="region of interest" description="SAW" evidence="3">
    <location>
        <begin position="278"/>
        <end position="363"/>
    </location>
</feature>
<name>A0A835R0H0_VANPL</name>
<dbReference type="EMBL" id="JADCNL010000005">
    <property type="protein sequence ID" value="KAG0480526.1"/>
    <property type="molecule type" value="Genomic_DNA"/>
</dbReference>
<evidence type="ECO:0000256" key="2">
    <source>
        <dbReference type="ARBA" id="ARBA00023163"/>
    </source>
</evidence>
<sequence>MRHRYGRNDNRSAVDSLLQLYFSAAIGGEPIQRVAAYFADGLAARLLASQSSPLFSSITAVIPPEEEFSAFTSFYCAHPLYHHHRCLRGGGALNGGCLHVVDFDVSYGFQWPSLIQSLSDKVTTNNPISLCITGFGRSAAELSETEKRLSSFAGECRNLLFEFEGRVRGSRGNQDLLLKKVNATVAVNLLFYFNLLNGSSDVRATLMQIHAMNPSVVTLVEKEGRRDSQYWIPLKIHGFFTLLHCYLRFLDDCLPGESKERLGIEKSRLGREIRDDLGEVEEEGEDCLRYERLEAWKTVMEKNRFEGVRMSWRSVSQAKLLLKIKGHCSAMDGNGFRISEREEGKAISLVWKERYLITATAWRSLHVA</sequence>
<evidence type="ECO:0000313" key="5">
    <source>
        <dbReference type="Proteomes" id="UP000636800"/>
    </source>
</evidence>
<protein>
    <submittedName>
        <fullName evidence="4">Uncharacterized protein</fullName>
    </submittedName>
</protein>
<comment type="caution">
    <text evidence="3">Lacks conserved residue(s) required for the propagation of feature annotation.</text>
</comment>
<keyword evidence="2" id="KW-0804">Transcription</keyword>
<proteinExistence type="inferred from homology"/>
<evidence type="ECO:0000313" key="4">
    <source>
        <dbReference type="EMBL" id="KAG0480526.1"/>
    </source>
</evidence>
<evidence type="ECO:0000256" key="3">
    <source>
        <dbReference type="PROSITE-ProRule" id="PRU01191"/>
    </source>
</evidence>